<sequence>MQAVILSAGIGSRLLPLTREIPKCLVEVGGRSILDHQLEALHAAGVARAVIVGGYRYRQIGAHLSRAAPPLPVRLLFNPFWSVASSIGSVWMARDLLGDPFVLMNGDTVFAADLIAAAVEAPGDGVGLLVEPLRAAVTDDMLVTVANRQVCAVAKDLPLDVATHRSLGVIVSHSGDAYAQALEQVIARAEGLHAFHHAVIAELATYAPVRAIVAGEGAWQEIDQPEDIAAWTGQQR</sequence>
<dbReference type="GO" id="GO:0016779">
    <property type="term" value="F:nucleotidyltransferase activity"/>
    <property type="evidence" value="ECO:0007669"/>
    <property type="project" value="UniProtKB-KW"/>
</dbReference>
<evidence type="ECO:0000256" key="2">
    <source>
        <dbReference type="ARBA" id="ARBA00022695"/>
    </source>
</evidence>
<keyword evidence="2" id="KW-0548">Nucleotidyltransferase</keyword>
<gene>
    <name evidence="4" type="ORF">MC45_07800</name>
</gene>
<evidence type="ECO:0000313" key="5">
    <source>
        <dbReference type="Proteomes" id="UP000033200"/>
    </source>
</evidence>
<dbReference type="eggNOG" id="COG1213">
    <property type="taxonomic scope" value="Bacteria"/>
</dbReference>
<keyword evidence="1 4" id="KW-0808">Transferase</keyword>
<dbReference type="Pfam" id="PF00483">
    <property type="entry name" value="NTP_transferase"/>
    <property type="match status" value="1"/>
</dbReference>
<dbReference type="SUPFAM" id="SSF53448">
    <property type="entry name" value="Nucleotide-diphospho-sugar transferases"/>
    <property type="match status" value="1"/>
</dbReference>
<dbReference type="PANTHER" id="PTHR43584:SF8">
    <property type="entry name" value="N-ACETYLMURAMATE ALPHA-1-PHOSPHATE URIDYLYLTRANSFERASE"/>
    <property type="match status" value="1"/>
</dbReference>
<accession>A0A097EFF6</accession>
<dbReference type="InterPro" id="IPR005835">
    <property type="entry name" value="NTP_transferase_dom"/>
</dbReference>
<dbReference type="HOGENOM" id="CLU_029499_5_0_5"/>
<dbReference type="PANTHER" id="PTHR43584">
    <property type="entry name" value="NUCLEOTIDYL TRANSFERASE"/>
    <property type="match status" value="1"/>
</dbReference>
<dbReference type="RefSeq" id="WP_038661538.1">
    <property type="nucleotide sequence ID" value="NZ_CP009571.1"/>
</dbReference>
<feature type="domain" description="Nucleotidyl transferase" evidence="3">
    <location>
        <begin position="3"/>
        <end position="116"/>
    </location>
</feature>
<evidence type="ECO:0000259" key="3">
    <source>
        <dbReference type="Pfam" id="PF00483"/>
    </source>
</evidence>
<dbReference type="AlphaFoldDB" id="A0A097EFF6"/>
<evidence type="ECO:0000256" key="1">
    <source>
        <dbReference type="ARBA" id="ARBA00022679"/>
    </source>
</evidence>
<dbReference type="Proteomes" id="UP000033200">
    <property type="component" value="Chromosome"/>
</dbReference>
<proteinExistence type="predicted"/>
<dbReference type="STRING" id="1549858.MC45_07800"/>
<dbReference type="CDD" id="cd02523">
    <property type="entry name" value="PC_cytidylyltransferase"/>
    <property type="match status" value="1"/>
</dbReference>
<evidence type="ECO:0000313" key="4">
    <source>
        <dbReference type="EMBL" id="AIT06300.1"/>
    </source>
</evidence>
<name>A0A097EFF6_9SPHN</name>
<dbReference type="InterPro" id="IPR029044">
    <property type="entry name" value="Nucleotide-diphossugar_trans"/>
</dbReference>
<dbReference type="Gene3D" id="3.90.550.10">
    <property type="entry name" value="Spore Coat Polysaccharide Biosynthesis Protein SpsA, Chain A"/>
    <property type="match status" value="1"/>
</dbReference>
<dbReference type="EMBL" id="CP009571">
    <property type="protein sequence ID" value="AIT06300.1"/>
    <property type="molecule type" value="Genomic_DNA"/>
</dbReference>
<dbReference type="InterPro" id="IPR050065">
    <property type="entry name" value="GlmU-like"/>
</dbReference>
<keyword evidence="5" id="KW-1185">Reference proteome</keyword>
<organism evidence="4 5">
    <name type="scientific">Sphingomonas taxi</name>
    <dbReference type="NCBI Taxonomy" id="1549858"/>
    <lineage>
        <taxon>Bacteria</taxon>
        <taxon>Pseudomonadati</taxon>
        <taxon>Pseudomonadota</taxon>
        <taxon>Alphaproteobacteria</taxon>
        <taxon>Sphingomonadales</taxon>
        <taxon>Sphingomonadaceae</taxon>
        <taxon>Sphingomonas</taxon>
    </lineage>
</organism>
<dbReference type="KEGG" id="stax:MC45_07800"/>
<protein>
    <submittedName>
        <fullName evidence="4">Nucleotidyl transferase</fullName>
    </submittedName>
</protein>
<reference evidence="4 5" key="1">
    <citation type="submission" date="2014-09" db="EMBL/GenBank/DDBJ databases">
        <title>Using Illumina technology Improving SMRT sequencing Genome Assembly by RASTools.</title>
        <authorList>
            <person name="Zhou Y."/>
            <person name="Ma T."/>
            <person name="Liu T."/>
        </authorList>
    </citation>
    <scope>NUCLEOTIDE SEQUENCE [LARGE SCALE GENOMIC DNA]</scope>
    <source>
        <strain evidence="4 5">ATCC 55669</strain>
    </source>
</reference>